<comment type="caution">
    <text evidence="3">The sequence shown here is derived from an EMBL/GenBank/DDBJ whole genome shotgun (WGS) entry which is preliminary data.</text>
</comment>
<dbReference type="EMBL" id="BJTG01000003">
    <property type="protein sequence ID" value="GEJ56671.1"/>
    <property type="molecule type" value="Genomic_DNA"/>
</dbReference>
<feature type="signal peptide" evidence="1">
    <location>
        <begin position="1"/>
        <end position="24"/>
    </location>
</feature>
<dbReference type="Proteomes" id="UP000503640">
    <property type="component" value="Unassembled WGS sequence"/>
</dbReference>
<gene>
    <name evidence="3" type="ORF">AMYX_14120</name>
</gene>
<evidence type="ECO:0000313" key="4">
    <source>
        <dbReference type="Proteomes" id="UP000503640"/>
    </source>
</evidence>
<dbReference type="Pfam" id="PF08308">
    <property type="entry name" value="PEGA"/>
    <property type="match status" value="1"/>
</dbReference>
<name>A0A7I9VJV4_9BACT</name>
<reference evidence="4" key="1">
    <citation type="journal article" date="2020" name="Appl. Environ. Microbiol.">
        <title>Diazotrophic Anaeromyxobacter Isolates from Soils.</title>
        <authorList>
            <person name="Masuda Y."/>
            <person name="Yamanaka H."/>
            <person name="Xu Z.X."/>
            <person name="Shiratori Y."/>
            <person name="Aono T."/>
            <person name="Amachi S."/>
            <person name="Senoo K."/>
            <person name="Itoh H."/>
        </authorList>
    </citation>
    <scope>NUCLEOTIDE SEQUENCE [LARGE SCALE GENOMIC DNA]</scope>
    <source>
        <strain evidence="4">R267</strain>
    </source>
</reference>
<dbReference type="RefSeq" id="WP_209005136.1">
    <property type="nucleotide sequence ID" value="NZ_BJTG01000003.1"/>
</dbReference>
<keyword evidence="4" id="KW-1185">Reference proteome</keyword>
<feature type="chain" id="PRO_5029456606" description="PEGA domain-containing protein" evidence="1">
    <location>
        <begin position="25"/>
        <end position="148"/>
    </location>
</feature>
<dbReference type="InterPro" id="IPR013229">
    <property type="entry name" value="PEGA"/>
</dbReference>
<protein>
    <recommendedName>
        <fullName evidence="2">PEGA domain-containing protein</fullName>
    </recommendedName>
</protein>
<evidence type="ECO:0000256" key="1">
    <source>
        <dbReference type="SAM" id="SignalP"/>
    </source>
</evidence>
<organism evidence="3 4">
    <name type="scientific">Anaeromyxobacter diazotrophicus</name>
    <dbReference type="NCBI Taxonomy" id="2590199"/>
    <lineage>
        <taxon>Bacteria</taxon>
        <taxon>Pseudomonadati</taxon>
        <taxon>Myxococcota</taxon>
        <taxon>Myxococcia</taxon>
        <taxon>Myxococcales</taxon>
        <taxon>Cystobacterineae</taxon>
        <taxon>Anaeromyxobacteraceae</taxon>
        <taxon>Anaeromyxobacter</taxon>
    </lineage>
</organism>
<dbReference type="AlphaFoldDB" id="A0A7I9VJV4"/>
<evidence type="ECO:0000313" key="3">
    <source>
        <dbReference type="EMBL" id="GEJ56671.1"/>
    </source>
</evidence>
<sequence>MRLFKKVVGVVVAAALIVNVTGCAAMFHGTSQQVAIRSNHPKADIYVNEAYLGKGNTVTSFRKSQNYTITVREEGCEASTLPVSKSFDAVTLLGVLLDLGVISILVVDGAATGAWTQFDQTSYVLDPRCVTVTPAAASYQPASHRPGT</sequence>
<evidence type="ECO:0000259" key="2">
    <source>
        <dbReference type="Pfam" id="PF08308"/>
    </source>
</evidence>
<accession>A0A7I9VJV4</accession>
<feature type="domain" description="PEGA" evidence="2">
    <location>
        <begin position="33"/>
        <end position="76"/>
    </location>
</feature>
<keyword evidence="1" id="KW-0732">Signal</keyword>
<proteinExistence type="predicted"/>